<accession>A0A316DIJ3</accession>
<dbReference type="EMBL" id="JACWLN010000006">
    <property type="protein sequence ID" value="MBD1261793.1"/>
    <property type="molecule type" value="Genomic_DNA"/>
</dbReference>
<dbReference type="OrthoDB" id="883219at2"/>
<evidence type="ECO:0000313" key="4">
    <source>
        <dbReference type="Proteomes" id="UP000651837"/>
    </source>
</evidence>
<keyword evidence="4" id="KW-1185">Reference proteome</keyword>
<gene>
    <name evidence="1" type="ORF">HZY62_14400</name>
    <name evidence="2" type="ORF">LX92_04469</name>
</gene>
<dbReference type="EMBL" id="QGGQ01000026">
    <property type="protein sequence ID" value="PWK17049.1"/>
    <property type="molecule type" value="Genomic_DNA"/>
</dbReference>
<evidence type="ECO:0000313" key="1">
    <source>
        <dbReference type="EMBL" id="MBD1261793.1"/>
    </source>
</evidence>
<protein>
    <submittedName>
        <fullName evidence="2">Uncharacterized protein</fullName>
    </submittedName>
</protein>
<dbReference type="RefSeq" id="WP_109655224.1">
    <property type="nucleotide sequence ID" value="NZ_JACWLN010000006.1"/>
</dbReference>
<reference evidence="1 4" key="2">
    <citation type="submission" date="2020-07" db="EMBL/GenBank/DDBJ databases">
        <title>The draft genome sequence of Maribacter polysiphoniae KCTC 22021.</title>
        <authorList>
            <person name="Mu L."/>
        </authorList>
    </citation>
    <scope>NUCLEOTIDE SEQUENCE [LARGE SCALE GENOMIC DNA]</scope>
    <source>
        <strain evidence="1 4">KCTC 22021</strain>
    </source>
</reference>
<reference evidence="2 3" key="1">
    <citation type="submission" date="2018-05" db="EMBL/GenBank/DDBJ databases">
        <title>Genomic Encyclopedia of Archaeal and Bacterial Type Strains, Phase II (KMG-II): from individual species to whole genera.</title>
        <authorList>
            <person name="Goeker M."/>
        </authorList>
    </citation>
    <scope>NUCLEOTIDE SEQUENCE [LARGE SCALE GENOMIC DNA]</scope>
    <source>
        <strain evidence="2 3">DSM 23514</strain>
    </source>
</reference>
<name>A0A316DIJ3_9FLAO</name>
<evidence type="ECO:0000313" key="3">
    <source>
        <dbReference type="Proteomes" id="UP000245667"/>
    </source>
</evidence>
<proteinExistence type="predicted"/>
<dbReference type="AlphaFoldDB" id="A0A316DIJ3"/>
<evidence type="ECO:0000313" key="2">
    <source>
        <dbReference type="EMBL" id="PWK17049.1"/>
    </source>
</evidence>
<dbReference type="Proteomes" id="UP000245667">
    <property type="component" value="Unassembled WGS sequence"/>
</dbReference>
<sequence>MKNELEILNNKLLGQFISRFSLGDTWELFIGEYCLSAHTIQFEDEGKITEFLEENYDGFIHAVDKEDIAKSTIMAANLRKTIVEILLDNNKNITIDFENGSTMNILTNSDIVDWQWCINKSGKDPYRDNEIACFWAGEIKIKE</sequence>
<comment type="caution">
    <text evidence="2">The sequence shown here is derived from an EMBL/GenBank/DDBJ whole genome shotgun (WGS) entry which is preliminary data.</text>
</comment>
<dbReference type="Proteomes" id="UP000651837">
    <property type="component" value="Unassembled WGS sequence"/>
</dbReference>
<organism evidence="2 3">
    <name type="scientific">Maribacter polysiphoniae</name>
    <dbReference type="NCBI Taxonomy" id="429344"/>
    <lineage>
        <taxon>Bacteria</taxon>
        <taxon>Pseudomonadati</taxon>
        <taxon>Bacteroidota</taxon>
        <taxon>Flavobacteriia</taxon>
        <taxon>Flavobacteriales</taxon>
        <taxon>Flavobacteriaceae</taxon>
        <taxon>Maribacter</taxon>
    </lineage>
</organism>